<comment type="caution">
    <text evidence="2">The sequence shown here is derived from an EMBL/GenBank/DDBJ whole genome shotgun (WGS) entry which is preliminary data.</text>
</comment>
<protein>
    <submittedName>
        <fullName evidence="2">Uncharacterized protein</fullName>
    </submittedName>
</protein>
<reference evidence="2 3" key="1">
    <citation type="submission" date="2014-12" db="EMBL/GenBank/DDBJ databases">
        <title>Comparative genome analysis of Bacillus coagulans HM-08, Clostridium butyricum HM-68, Bacillus subtilis HM-66 and Bacillus licheniformis BL-09.</title>
        <authorList>
            <person name="Zhang H."/>
        </authorList>
    </citation>
    <scope>NUCLEOTIDE SEQUENCE [LARGE SCALE GENOMIC DNA]</scope>
    <source>
        <strain evidence="2 3">HM-66</strain>
    </source>
</reference>
<dbReference type="Proteomes" id="UP000032247">
    <property type="component" value="Unassembled WGS sequence"/>
</dbReference>
<evidence type="ECO:0000313" key="2">
    <source>
        <dbReference type="EMBL" id="KIU04502.1"/>
    </source>
</evidence>
<dbReference type="PATRIC" id="fig|1423.173.peg.4960"/>
<proteinExistence type="predicted"/>
<gene>
    <name evidence="2" type="ORF">SC09_contig8orf00161</name>
</gene>
<dbReference type="EMBL" id="JXBC01000014">
    <property type="protein sequence ID" value="KIU04502.1"/>
    <property type="molecule type" value="Genomic_DNA"/>
</dbReference>
<dbReference type="AlphaFoldDB" id="A0A0D1KE54"/>
<evidence type="ECO:0000313" key="3">
    <source>
        <dbReference type="Proteomes" id="UP000032247"/>
    </source>
</evidence>
<evidence type="ECO:0000256" key="1">
    <source>
        <dbReference type="SAM" id="MobiDB-lite"/>
    </source>
</evidence>
<sequence>MGKLNLYDLLKPDNEEPQKTLASDNTQIRKAEESGQEASGRVSGFIKKQSEFAEENDISNITKRYNQAEKSEFTEEQWRHFEEIYNLIPKDLPSEEKGFRLFAEYGVPMAFIYNKFLLKEEETFLVGNKLYRTHFDRIVDELTGDPVIQQKNALKLSDKKEKPVSDNMSQAEEKTDADIEGQYAFNLKDIPDEMIIKPSTLNKKKSAVNSRTQRRRLEERFRAKTENGLLLDRPIIEQFRNSFELKVYVFSNQKDLEVRKDFVRNNIEAIYIDDEDDVLLVQPEDVLVWTDECNEEMEIIKRKYLGDSKNILAVQYHLGEPKSKYVVEEGIPIIPVLNELNLLPIIIEIQNRFKEALPEYNVERTGDRYFNLR</sequence>
<name>A0A0D1KE54_BACIU</name>
<feature type="region of interest" description="Disordered" evidence="1">
    <location>
        <begin position="1"/>
        <end position="42"/>
    </location>
</feature>
<organism evidence="2 3">
    <name type="scientific">Bacillus subtilis</name>
    <dbReference type="NCBI Taxonomy" id="1423"/>
    <lineage>
        <taxon>Bacteria</taxon>
        <taxon>Bacillati</taxon>
        <taxon>Bacillota</taxon>
        <taxon>Bacilli</taxon>
        <taxon>Bacillales</taxon>
        <taxon>Bacillaceae</taxon>
        <taxon>Bacillus</taxon>
    </lineage>
</organism>
<accession>A0A0D1KE54</accession>